<comment type="caution">
    <text evidence="2">The sequence shown here is derived from an EMBL/GenBank/DDBJ whole genome shotgun (WGS) entry which is preliminary data.</text>
</comment>
<dbReference type="Pfam" id="PF00753">
    <property type="entry name" value="Lactamase_B"/>
    <property type="match status" value="1"/>
</dbReference>
<dbReference type="SUPFAM" id="SSF56281">
    <property type="entry name" value="Metallo-hydrolase/oxidoreductase"/>
    <property type="match status" value="1"/>
</dbReference>
<dbReference type="PANTHER" id="PTHR30619:SF1">
    <property type="entry name" value="RECOMBINATION PROTEIN 2"/>
    <property type="match status" value="1"/>
</dbReference>
<dbReference type="RefSeq" id="WP_345159878.1">
    <property type="nucleotide sequence ID" value="NZ_BAABHC010000015.1"/>
</dbReference>
<protein>
    <recommendedName>
        <fullName evidence="1">Metallo-beta-lactamase domain-containing protein</fullName>
    </recommendedName>
</protein>
<organism evidence="2 3">
    <name type="scientific">Pontibacter saemangeumensis</name>
    <dbReference type="NCBI Taxonomy" id="1084525"/>
    <lineage>
        <taxon>Bacteria</taxon>
        <taxon>Pseudomonadati</taxon>
        <taxon>Bacteroidota</taxon>
        <taxon>Cytophagia</taxon>
        <taxon>Cytophagales</taxon>
        <taxon>Hymenobacteraceae</taxon>
        <taxon>Pontibacter</taxon>
    </lineage>
</organism>
<keyword evidence="3" id="KW-1185">Reference proteome</keyword>
<dbReference type="InterPro" id="IPR036866">
    <property type="entry name" value="RibonucZ/Hydroxyglut_hydro"/>
</dbReference>
<dbReference type="InterPro" id="IPR052159">
    <property type="entry name" value="Competence_DNA_uptake"/>
</dbReference>
<dbReference type="EMBL" id="BAABHC010000015">
    <property type="protein sequence ID" value="GAA4435486.1"/>
    <property type="molecule type" value="Genomic_DNA"/>
</dbReference>
<gene>
    <name evidence="2" type="ORF">GCM10023188_27520</name>
</gene>
<evidence type="ECO:0000313" key="2">
    <source>
        <dbReference type="EMBL" id="GAA4435486.1"/>
    </source>
</evidence>
<evidence type="ECO:0000259" key="1">
    <source>
        <dbReference type="Pfam" id="PF00753"/>
    </source>
</evidence>
<feature type="domain" description="Metallo-beta-lactamase" evidence="1">
    <location>
        <begin position="81"/>
        <end position="319"/>
    </location>
</feature>
<dbReference type="PANTHER" id="PTHR30619">
    <property type="entry name" value="DNA INTERNALIZATION/COMPETENCE PROTEIN COMEC/REC2"/>
    <property type="match status" value="1"/>
</dbReference>
<name>A0ABP8LS88_9BACT</name>
<reference evidence="3" key="1">
    <citation type="journal article" date="2019" name="Int. J. Syst. Evol. Microbiol.">
        <title>The Global Catalogue of Microorganisms (GCM) 10K type strain sequencing project: providing services to taxonomists for standard genome sequencing and annotation.</title>
        <authorList>
            <consortium name="The Broad Institute Genomics Platform"/>
            <consortium name="The Broad Institute Genome Sequencing Center for Infectious Disease"/>
            <person name="Wu L."/>
            <person name="Ma J."/>
        </authorList>
    </citation>
    <scope>NUCLEOTIDE SEQUENCE [LARGE SCALE GENOMIC DNA]</scope>
    <source>
        <strain evidence="3">JCM 17926</strain>
    </source>
</reference>
<dbReference type="InterPro" id="IPR001279">
    <property type="entry name" value="Metallo-B-lactamas"/>
</dbReference>
<proteinExistence type="predicted"/>
<dbReference type="Gene3D" id="3.60.15.10">
    <property type="entry name" value="Ribonuclease Z/Hydroxyacylglutathione hydrolase-like"/>
    <property type="match status" value="1"/>
</dbReference>
<dbReference type="Proteomes" id="UP001500552">
    <property type="component" value="Unassembled WGS sequence"/>
</dbReference>
<accession>A0ABP8LS88</accession>
<sequence length="499" mass="56056">MANPVKYLQVNRAKIYKDPTLMEEMTELLWGDRVEVLSLDERQNQIKVKARWVKEGYIHAKTGGENVLGDKPLLELYFIDVGQGDGVLVVTPDREHILIDGGYPRDSQPHGKSAADFVDWKYIVDYGERKIVLDAMISSHCDYDHYGGLWDLLSLKQKHELEADEIEIKRFYHAGVSWWKSTDEERFLGRTEDGYLVDLLEGKASVDKGLSSGSDLRLQGKWAEFIKCIADSGTTIDRLAYNPENGFDYLPGFEDEKPVKIKVLGPIERTINGKAALKELGKPSQNTNGNSILLRLDYGRAKILLTGDLNKNSQQYILEAFKGNRQELAADVVKACHHGSDDCSFEFLESVQAAVTIISSGDDESHAHPRPNIVAASGITGFKTIRDDEMITPLVYNTEIARSLRMGRPFKITHDDFSSDLGEVDIEMKDMQKARLSYKVTPSGALSSKSKTKPLNKLRVIDGIVYGLVNIRTDGDKILCATLNESKQKWDIKTFSSRF</sequence>
<evidence type="ECO:0000313" key="3">
    <source>
        <dbReference type="Proteomes" id="UP001500552"/>
    </source>
</evidence>